<reference evidence="1" key="1">
    <citation type="submission" date="2023-10" db="EMBL/GenBank/DDBJ databases">
        <authorList>
            <person name="Hackl T."/>
        </authorList>
    </citation>
    <scope>NUCLEOTIDE SEQUENCE</scope>
</reference>
<dbReference type="AlphaFoldDB" id="A0AAI8VTW7"/>
<name>A0AAI8VTW7_9PEZI</name>
<evidence type="ECO:0000313" key="2">
    <source>
        <dbReference type="Proteomes" id="UP001295740"/>
    </source>
</evidence>
<sequence>MPMKLNADLEEFSMYCPDVGHTADTELVPTGMTTSTAANMRLWDERHVILQLFRVRMDSLKADEEEGELDWLVVAEKDVEQDLDTSKKELELIRSIIEDVDGCLAAEKKPSRTLRDQKMQMGACQEYSSSRCAMLKERLRQVQFWASSRQMGRTIPEKAPGEWQTADLEWRIWLSEQTATKTDQLDQTPVSALEQTVDPENDAAWRIWGPLAHILTAYVWHNEQQYTP</sequence>
<proteinExistence type="predicted"/>
<accession>A0AAI8VTW7</accession>
<comment type="caution">
    <text evidence="1">The sequence shown here is derived from an EMBL/GenBank/DDBJ whole genome shotgun (WGS) entry which is preliminary data.</text>
</comment>
<evidence type="ECO:0000313" key="1">
    <source>
        <dbReference type="EMBL" id="CAJ2510589.1"/>
    </source>
</evidence>
<gene>
    <name evidence="1" type="ORF">KHLLAP_LOCUS11057</name>
</gene>
<organism evidence="1 2">
    <name type="scientific">Anthostomella pinea</name>
    <dbReference type="NCBI Taxonomy" id="933095"/>
    <lineage>
        <taxon>Eukaryota</taxon>
        <taxon>Fungi</taxon>
        <taxon>Dikarya</taxon>
        <taxon>Ascomycota</taxon>
        <taxon>Pezizomycotina</taxon>
        <taxon>Sordariomycetes</taxon>
        <taxon>Xylariomycetidae</taxon>
        <taxon>Xylariales</taxon>
        <taxon>Xylariaceae</taxon>
        <taxon>Anthostomella</taxon>
    </lineage>
</organism>
<dbReference type="EMBL" id="CAUWAG010000018">
    <property type="protein sequence ID" value="CAJ2510589.1"/>
    <property type="molecule type" value="Genomic_DNA"/>
</dbReference>
<keyword evidence="2" id="KW-1185">Reference proteome</keyword>
<dbReference type="Proteomes" id="UP001295740">
    <property type="component" value="Unassembled WGS sequence"/>
</dbReference>
<protein>
    <submittedName>
        <fullName evidence="1">Uu.00g062140.m01.CDS01</fullName>
    </submittedName>
</protein>